<evidence type="ECO:0000313" key="2">
    <source>
        <dbReference type="Proteomes" id="UP000027583"/>
    </source>
</evidence>
<protein>
    <submittedName>
        <fullName evidence="1">Uncharacterized protein</fullName>
    </submittedName>
</protein>
<dbReference type="AlphaFoldDB" id="A0A060QHB6"/>
<dbReference type="EMBL" id="CBLX010000016">
    <property type="protein sequence ID" value="CDG40330.1"/>
    <property type="molecule type" value="Genomic_DNA"/>
</dbReference>
<comment type="caution">
    <text evidence="1">The sequence shown here is derived from an EMBL/GenBank/DDBJ whole genome shotgun (WGS) entry which is preliminary data.</text>
</comment>
<accession>A0A060QHB6</accession>
<name>A0A060QHB6_9PROT</name>
<reference evidence="1 2" key="1">
    <citation type="journal article" date="2014" name="Genome Biol. Evol.">
        <title>Acetic acid bacteria genomes reveal functional traits for adaptation to life in insect guts.</title>
        <authorList>
            <person name="Chouaia B."/>
            <person name="Gaiarsa S."/>
            <person name="Crotti E."/>
            <person name="Comandatore F."/>
            <person name="Degli Esposti M."/>
            <person name="Ricci I."/>
            <person name="Alma A."/>
            <person name="Favia G."/>
            <person name="Bandi C."/>
            <person name="Daffonchio D."/>
        </authorList>
    </citation>
    <scope>NUCLEOTIDE SEQUENCE [LARGE SCALE GENOMIC DNA]</scope>
    <source>
        <strain evidence="1 2">SF2.1</strain>
    </source>
</reference>
<proteinExistence type="predicted"/>
<sequence>MSIFRAGGRLQYHYVTLRLATAPRSTGTWRCEEHLKNRNILQGLV</sequence>
<dbReference type="Proteomes" id="UP000027583">
    <property type="component" value="Unassembled WGS sequence"/>
</dbReference>
<reference evidence="1 2" key="2">
    <citation type="journal article" date="2014" name="PLoS ONE">
        <title>Evolution of mitochondria reconstructed from the energy metabolism of living bacteria.</title>
        <authorList>
            <person name="Degli Esposti M."/>
            <person name="Chouaia B."/>
            <person name="Comandatore F."/>
            <person name="Crotti E."/>
            <person name="Sassera D."/>
            <person name="Lievens P.M."/>
            <person name="Daffonchio D."/>
            <person name="Bandi C."/>
        </authorList>
    </citation>
    <scope>NUCLEOTIDE SEQUENCE [LARGE SCALE GENOMIC DNA]</scope>
    <source>
        <strain evidence="1 2">SF2.1</strain>
    </source>
</reference>
<evidence type="ECO:0000313" key="1">
    <source>
        <dbReference type="EMBL" id="CDG40330.1"/>
    </source>
</evidence>
<gene>
    <name evidence="1" type="ORF">ASAP_2285</name>
</gene>
<organism evidence="1 2">
    <name type="scientific">Asaia bogorensis</name>
    <dbReference type="NCBI Taxonomy" id="91915"/>
    <lineage>
        <taxon>Bacteria</taxon>
        <taxon>Pseudomonadati</taxon>
        <taxon>Pseudomonadota</taxon>
        <taxon>Alphaproteobacteria</taxon>
        <taxon>Acetobacterales</taxon>
        <taxon>Acetobacteraceae</taxon>
        <taxon>Asaia</taxon>
    </lineage>
</organism>